<keyword evidence="1" id="KW-0472">Membrane</keyword>
<gene>
    <name evidence="2" type="ORF">J3R30DRAFT_3550743</name>
</gene>
<accession>A0A9W9DGK7</accession>
<keyword evidence="1" id="KW-1133">Transmembrane helix</keyword>
<protein>
    <submittedName>
        <fullName evidence="2">Uncharacterized protein</fullName>
    </submittedName>
</protein>
<dbReference type="Proteomes" id="UP001150266">
    <property type="component" value="Unassembled WGS sequence"/>
</dbReference>
<organism evidence="2 3">
    <name type="scientific">Lentinula aciculospora</name>
    <dbReference type="NCBI Taxonomy" id="153920"/>
    <lineage>
        <taxon>Eukaryota</taxon>
        <taxon>Fungi</taxon>
        <taxon>Dikarya</taxon>
        <taxon>Basidiomycota</taxon>
        <taxon>Agaricomycotina</taxon>
        <taxon>Agaricomycetes</taxon>
        <taxon>Agaricomycetidae</taxon>
        <taxon>Agaricales</taxon>
        <taxon>Marasmiineae</taxon>
        <taxon>Omphalotaceae</taxon>
        <taxon>Lentinula</taxon>
    </lineage>
</organism>
<reference evidence="2" key="1">
    <citation type="submission" date="2022-08" db="EMBL/GenBank/DDBJ databases">
        <title>A Global Phylogenomic Analysis of the Shiitake Genus Lentinula.</title>
        <authorList>
            <consortium name="DOE Joint Genome Institute"/>
            <person name="Sierra-Patev S."/>
            <person name="Min B."/>
            <person name="Naranjo-Ortiz M."/>
            <person name="Looney B."/>
            <person name="Konkel Z."/>
            <person name="Slot J.C."/>
            <person name="Sakamoto Y."/>
            <person name="Steenwyk J.L."/>
            <person name="Rokas A."/>
            <person name="Carro J."/>
            <person name="Camarero S."/>
            <person name="Ferreira P."/>
            <person name="Molpeceres G."/>
            <person name="Ruiz-Duenas F.J."/>
            <person name="Serrano A."/>
            <person name="Henrissat B."/>
            <person name="Drula E."/>
            <person name="Hughes K.W."/>
            <person name="Mata J.L."/>
            <person name="Ishikawa N.K."/>
            <person name="Vargas-Isla R."/>
            <person name="Ushijima S."/>
            <person name="Smith C.A."/>
            <person name="Ahrendt S."/>
            <person name="Andreopoulos W."/>
            <person name="He G."/>
            <person name="Labutti K."/>
            <person name="Lipzen A."/>
            <person name="Ng V."/>
            <person name="Riley R."/>
            <person name="Sandor L."/>
            <person name="Barry K."/>
            <person name="Martinez A.T."/>
            <person name="Xiao Y."/>
            <person name="Gibbons J.G."/>
            <person name="Terashima K."/>
            <person name="Grigoriev I.V."/>
            <person name="Hibbett D.S."/>
        </authorList>
    </citation>
    <scope>NUCLEOTIDE SEQUENCE</scope>
    <source>
        <strain evidence="2">JLM2183</strain>
    </source>
</reference>
<keyword evidence="3" id="KW-1185">Reference proteome</keyword>
<proteinExistence type="predicted"/>
<comment type="caution">
    <text evidence="2">The sequence shown here is derived from an EMBL/GenBank/DDBJ whole genome shotgun (WGS) entry which is preliminary data.</text>
</comment>
<name>A0A9W9DGK7_9AGAR</name>
<dbReference type="AlphaFoldDB" id="A0A9W9DGK7"/>
<sequence length="111" mass="12110">MLGRIGVLAILLIDTIGAVIAIFSCSMLFGSLNKWLVEALFCWALSSAISLRRFTIVSSVRSCPVSPSLAVHLSCSQAFPPLHHCHCCPLFHQLPCCQPYLDPLLEEVTSP</sequence>
<feature type="transmembrane region" description="Helical" evidence="1">
    <location>
        <begin position="7"/>
        <end position="29"/>
    </location>
</feature>
<dbReference type="PROSITE" id="PS51257">
    <property type="entry name" value="PROKAR_LIPOPROTEIN"/>
    <property type="match status" value="1"/>
</dbReference>
<dbReference type="EMBL" id="JAOTPV010000032">
    <property type="protein sequence ID" value="KAJ4469541.1"/>
    <property type="molecule type" value="Genomic_DNA"/>
</dbReference>
<evidence type="ECO:0000313" key="3">
    <source>
        <dbReference type="Proteomes" id="UP001150266"/>
    </source>
</evidence>
<evidence type="ECO:0000256" key="1">
    <source>
        <dbReference type="SAM" id="Phobius"/>
    </source>
</evidence>
<evidence type="ECO:0000313" key="2">
    <source>
        <dbReference type="EMBL" id="KAJ4469541.1"/>
    </source>
</evidence>
<keyword evidence="1" id="KW-0812">Transmembrane</keyword>